<protein>
    <submittedName>
        <fullName evidence="1">Uncharacterized protein</fullName>
    </submittedName>
</protein>
<reference evidence="1 2" key="1">
    <citation type="journal article" date="2019" name="Nat. Med.">
        <title>A library of human gut bacterial isolates paired with longitudinal multiomics data enables mechanistic microbiome research.</title>
        <authorList>
            <person name="Poyet M."/>
            <person name="Groussin M."/>
            <person name="Gibbons S.M."/>
            <person name="Avila-Pacheco J."/>
            <person name="Jiang X."/>
            <person name="Kearney S.M."/>
            <person name="Perrotta A.R."/>
            <person name="Berdy B."/>
            <person name="Zhao S."/>
            <person name="Lieberman T.D."/>
            <person name="Swanson P.K."/>
            <person name="Smith M."/>
            <person name="Roesemann S."/>
            <person name="Alexander J.E."/>
            <person name="Rich S.A."/>
            <person name="Livny J."/>
            <person name="Vlamakis H."/>
            <person name="Clish C."/>
            <person name="Bullock K."/>
            <person name="Deik A."/>
            <person name="Scott J."/>
            <person name="Pierce K.A."/>
            <person name="Xavier R.J."/>
            <person name="Alm E.J."/>
        </authorList>
    </citation>
    <scope>NUCLEOTIDE SEQUENCE [LARGE SCALE GENOMIC DNA]</scope>
    <source>
        <strain evidence="1 2">BIOML-A266</strain>
    </source>
</reference>
<dbReference type="RefSeq" id="WP_015545821.1">
    <property type="nucleotide sequence ID" value="NZ_JADMRE010000015.1"/>
</dbReference>
<accession>A0A5B3GUS5</accession>
<dbReference type="AlphaFoldDB" id="A0A5B3GUS5"/>
<evidence type="ECO:0000313" key="2">
    <source>
        <dbReference type="Proteomes" id="UP000322940"/>
    </source>
</evidence>
<organism evidence="1 2">
    <name type="scientific">Alistipes onderdonkii</name>
    <dbReference type="NCBI Taxonomy" id="328813"/>
    <lineage>
        <taxon>Bacteria</taxon>
        <taxon>Pseudomonadati</taxon>
        <taxon>Bacteroidota</taxon>
        <taxon>Bacteroidia</taxon>
        <taxon>Bacteroidales</taxon>
        <taxon>Rikenellaceae</taxon>
        <taxon>Alistipes</taxon>
    </lineage>
</organism>
<sequence length="151" mass="16302">MGNIVAKFDIDKLFAGVYEAVDIITATVVDAMQMACLEVTQNAKLLNTYKDRTHLLRSSIGFVIYNHGEKVAESFGSTGGEKGSEGVEKGKRMAEEAAAQYPNDIVAVIVAAADYALYVESKGYDVISGPCSELNAILSKYIQIAIEELRA</sequence>
<proteinExistence type="predicted"/>
<comment type="caution">
    <text evidence="1">The sequence shown here is derived from an EMBL/GenBank/DDBJ whole genome shotgun (WGS) entry which is preliminary data.</text>
</comment>
<dbReference type="GeneID" id="92758168"/>
<dbReference type="Proteomes" id="UP000322940">
    <property type="component" value="Unassembled WGS sequence"/>
</dbReference>
<name>A0A5B3GUS5_9BACT</name>
<dbReference type="EMBL" id="VVXH01000016">
    <property type="protein sequence ID" value="KAA2376329.1"/>
    <property type="molecule type" value="Genomic_DNA"/>
</dbReference>
<evidence type="ECO:0000313" key="1">
    <source>
        <dbReference type="EMBL" id="KAA2376329.1"/>
    </source>
</evidence>
<gene>
    <name evidence="1" type="ORF">F2Y10_13520</name>
</gene>